<keyword evidence="8" id="KW-0902">Two-component regulatory system</keyword>
<feature type="region of interest" description="Disordered" evidence="10">
    <location>
        <begin position="419"/>
        <end position="442"/>
    </location>
</feature>
<accession>A0A9W4E7R6</accession>
<proteinExistence type="predicted"/>
<protein>
    <recommendedName>
        <fullName evidence="2">histidine kinase</fullName>
        <ecNumber evidence="2">2.7.13.3</ecNumber>
    </recommendedName>
</protein>
<evidence type="ECO:0000256" key="6">
    <source>
        <dbReference type="ARBA" id="ARBA00022777"/>
    </source>
</evidence>
<dbReference type="SUPFAM" id="SSF55874">
    <property type="entry name" value="ATPase domain of HSP90 chaperone/DNA topoisomerase II/histidine kinase"/>
    <property type="match status" value="1"/>
</dbReference>
<keyword evidence="5" id="KW-0547">Nucleotide-binding</keyword>
<dbReference type="InterPro" id="IPR055558">
    <property type="entry name" value="DUF7134"/>
</dbReference>
<evidence type="ECO:0000256" key="10">
    <source>
        <dbReference type="SAM" id="MobiDB-lite"/>
    </source>
</evidence>
<feature type="domain" description="Histidine kinase/HSP90-like ATPase" evidence="11">
    <location>
        <begin position="379"/>
        <end position="479"/>
    </location>
</feature>
<dbReference type="InterPro" id="IPR036890">
    <property type="entry name" value="HATPase_C_sf"/>
</dbReference>
<evidence type="ECO:0000256" key="4">
    <source>
        <dbReference type="ARBA" id="ARBA00022679"/>
    </source>
</evidence>
<evidence type="ECO:0000256" key="3">
    <source>
        <dbReference type="ARBA" id="ARBA00022553"/>
    </source>
</evidence>
<dbReference type="GO" id="GO:0000155">
    <property type="term" value="F:phosphorelay sensor kinase activity"/>
    <property type="evidence" value="ECO:0007669"/>
    <property type="project" value="InterPro"/>
</dbReference>
<evidence type="ECO:0000256" key="1">
    <source>
        <dbReference type="ARBA" id="ARBA00000085"/>
    </source>
</evidence>
<dbReference type="Proteomes" id="UP001153328">
    <property type="component" value="Unassembled WGS sequence"/>
</dbReference>
<organism evidence="12 13">
    <name type="scientific">Actinacidiphila bryophytorum</name>
    <dbReference type="NCBI Taxonomy" id="1436133"/>
    <lineage>
        <taxon>Bacteria</taxon>
        <taxon>Bacillati</taxon>
        <taxon>Actinomycetota</taxon>
        <taxon>Actinomycetes</taxon>
        <taxon>Kitasatosporales</taxon>
        <taxon>Streptomycetaceae</taxon>
        <taxon>Actinacidiphila</taxon>
    </lineage>
</organism>
<keyword evidence="13" id="KW-1185">Reference proteome</keyword>
<evidence type="ECO:0000256" key="2">
    <source>
        <dbReference type="ARBA" id="ARBA00012438"/>
    </source>
</evidence>
<dbReference type="EC" id="2.7.13.3" evidence="2"/>
<gene>
    <name evidence="12" type="ORF">SBRY_11319</name>
</gene>
<evidence type="ECO:0000256" key="9">
    <source>
        <dbReference type="SAM" id="Coils"/>
    </source>
</evidence>
<evidence type="ECO:0000256" key="7">
    <source>
        <dbReference type="ARBA" id="ARBA00022840"/>
    </source>
</evidence>
<reference evidence="12" key="1">
    <citation type="submission" date="2021-06" db="EMBL/GenBank/DDBJ databases">
        <authorList>
            <person name="Arsene-Ploetze F."/>
        </authorList>
    </citation>
    <scope>NUCLEOTIDE SEQUENCE</scope>
    <source>
        <strain evidence="12">SBRY1</strain>
    </source>
</reference>
<feature type="compositionally biased region" description="Low complexity" evidence="10">
    <location>
        <begin position="7"/>
        <end position="17"/>
    </location>
</feature>
<keyword evidence="7" id="KW-0067">ATP-binding</keyword>
<dbReference type="Pfam" id="PF02518">
    <property type="entry name" value="HATPase_c"/>
    <property type="match status" value="1"/>
</dbReference>
<dbReference type="PANTHER" id="PTHR24421:SF10">
    <property type="entry name" value="NITRATE_NITRITE SENSOR PROTEIN NARQ"/>
    <property type="match status" value="1"/>
</dbReference>
<dbReference type="EMBL" id="CAJVAX010000001">
    <property type="protein sequence ID" value="CAG7610073.1"/>
    <property type="molecule type" value="Genomic_DNA"/>
</dbReference>
<dbReference type="PANTHER" id="PTHR24421">
    <property type="entry name" value="NITRATE/NITRITE SENSOR PROTEIN NARX-RELATED"/>
    <property type="match status" value="1"/>
</dbReference>
<dbReference type="GO" id="GO:0016020">
    <property type="term" value="C:membrane"/>
    <property type="evidence" value="ECO:0007669"/>
    <property type="project" value="InterPro"/>
</dbReference>
<keyword evidence="4" id="KW-0808">Transferase</keyword>
<dbReference type="GO" id="GO:0046983">
    <property type="term" value="F:protein dimerization activity"/>
    <property type="evidence" value="ECO:0007669"/>
    <property type="project" value="InterPro"/>
</dbReference>
<comment type="caution">
    <text evidence="12">The sequence shown here is derived from an EMBL/GenBank/DDBJ whole genome shotgun (WGS) entry which is preliminary data.</text>
</comment>
<dbReference type="InterPro" id="IPR050482">
    <property type="entry name" value="Sensor_HK_TwoCompSys"/>
</dbReference>
<dbReference type="Gene3D" id="3.30.565.10">
    <property type="entry name" value="Histidine kinase-like ATPase, C-terminal domain"/>
    <property type="match status" value="1"/>
</dbReference>
<dbReference type="InterPro" id="IPR003594">
    <property type="entry name" value="HATPase_dom"/>
</dbReference>
<evidence type="ECO:0000256" key="8">
    <source>
        <dbReference type="ARBA" id="ARBA00023012"/>
    </source>
</evidence>
<evidence type="ECO:0000313" key="12">
    <source>
        <dbReference type="EMBL" id="CAG7610073.1"/>
    </source>
</evidence>
<keyword evidence="9" id="KW-0175">Coiled coil</keyword>
<dbReference type="AlphaFoldDB" id="A0A9W4E7R6"/>
<keyword evidence="6 12" id="KW-0418">Kinase</keyword>
<dbReference type="SMART" id="SM00387">
    <property type="entry name" value="HATPase_c"/>
    <property type="match status" value="1"/>
</dbReference>
<dbReference type="Gene3D" id="1.20.5.1930">
    <property type="match status" value="1"/>
</dbReference>
<dbReference type="CDD" id="cd16917">
    <property type="entry name" value="HATPase_UhpB-NarQ-NarX-like"/>
    <property type="match status" value="1"/>
</dbReference>
<dbReference type="InterPro" id="IPR011712">
    <property type="entry name" value="Sig_transdc_His_kin_sub3_dim/P"/>
</dbReference>
<dbReference type="Pfam" id="PF23539">
    <property type="entry name" value="DUF7134"/>
    <property type="match status" value="1"/>
</dbReference>
<dbReference type="GO" id="GO:0005524">
    <property type="term" value="F:ATP binding"/>
    <property type="evidence" value="ECO:0007669"/>
    <property type="project" value="UniProtKB-KW"/>
</dbReference>
<keyword evidence="3" id="KW-0597">Phosphoprotein</keyword>
<dbReference type="RefSeq" id="WP_307863908.1">
    <property type="nucleotide sequence ID" value="NZ_CAJVAX010000001.1"/>
</dbReference>
<comment type="catalytic activity">
    <reaction evidence="1">
        <text>ATP + protein L-histidine = ADP + protein N-phospho-L-histidine.</text>
        <dbReference type="EC" id="2.7.13.3"/>
    </reaction>
</comment>
<sequence length="479" mass="49696">MTFAMPSAGGASAESAGVPGLGETSDPGRVPQAGGASNPGGISDPDAVPGLGSAGRGSLPDAGGSAGGTVEQAAGPVGRVAARVERVGRAGYARVARWVRLSPPALDAVFAVGLFMASAAALRQQLCGRPMLLVPLHAALVLPLVWRRRAPMAVFCTIAGTALVQWCLDVRIPTDVTLLVALYAVAAYSTRRRTLLAFAVLEGGILLATLRWSMHDRGTGTFVSLSAMATAAMVLGLNMRSRRDRLATLEDRAVRLERERDQQAQLAVAGERARIAREMHDIVTHNLSVMVALADGAVFAQRRSPERAATAMRQVSATGRQAITDMRRFLGVLRADEPDALRHPMPGIGQLPALAEQVRAAGLPTRLEVAGDPALVPVAAQLTVYRLVQEALTNTLKHASAGASAEVRVECAPEAVSVTVTDDGTGPALPRDPAASAGHGLPGMRERAAAYGGRLTAGPLPGGGWQVAAVLTLTTPEPL</sequence>
<feature type="coiled-coil region" evidence="9">
    <location>
        <begin position="239"/>
        <end position="266"/>
    </location>
</feature>
<evidence type="ECO:0000259" key="11">
    <source>
        <dbReference type="SMART" id="SM00387"/>
    </source>
</evidence>
<evidence type="ECO:0000256" key="5">
    <source>
        <dbReference type="ARBA" id="ARBA00022741"/>
    </source>
</evidence>
<feature type="region of interest" description="Disordered" evidence="10">
    <location>
        <begin position="1"/>
        <end position="71"/>
    </location>
</feature>
<name>A0A9W4E7R6_9ACTN</name>
<dbReference type="Pfam" id="PF07730">
    <property type="entry name" value="HisKA_3"/>
    <property type="match status" value="1"/>
</dbReference>
<evidence type="ECO:0000313" key="13">
    <source>
        <dbReference type="Proteomes" id="UP001153328"/>
    </source>
</evidence>